<feature type="transmembrane region" description="Helical" evidence="1">
    <location>
        <begin position="127"/>
        <end position="149"/>
    </location>
</feature>
<dbReference type="EMBL" id="SWOV01000062">
    <property type="protein sequence ID" value="NFF89336.1"/>
    <property type="molecule type" value="Genomic_DNA"/>
</dbReference>
<dbReference type="Proteomes" id="UP000473681">
    <property type="component" value="Unassembled WGS sequence"/>
</dbReference>
<dbReference type="AlphaFoldDB" id="A0A0M1M3H3"/>
<sequence length="211" mass="24929">MTIIDILEKKYSSNPSVIKSLEIIKDNFINLVNDNYELVLDVKGQLQVRIPSLQNRNDYEYKDISDYEYPLVMCMRISEIKNKDIYKHIIAQFIELYKDKLDVFFKDVSTVDKLVNKIKDTKKIISFITYISIFVVIFASISLCVFLNLSNTMRYVIIIAIIGFFLTMIVVQFTKEERVKRIVDGYISIIKTDWYQKELNKQNAFFCHLIE</sequence>
<comment type="caution">
    <text evidence="2">The sequence shown here is derived from an EMBL/GenBank/DDBJ whole genome shotgun (WGS) entry which is preliminary data.</text>
</comment>
<dbReference type="OrthoDB" id="1905079at2"/>
<accession>A0A0M1M3H3</accession>
<evidence type="ECO:0000313" key="5">
    <source>
        <dbReference type="Proteomes" id="UP000476820"/>
    </source>
</evidence>
<evidence type="ECO:0000256" key="1">
    <source>
        <dbReference type="SAM" id="Phobius"/>
    </source>
</evidence>
<reference evidence="4 5" key="1">
    <citation type="submission" date="2019-04" db="EMBL/GenBank/DDBJ databases">
        <title>Genome sequencing of Clostridium botulinum Groups I-IV and Clostridium butyricum.</title>
        <authorList>
            <person name="Brunt J."/>
            <person name="Van Vliet A.H.M."/>
            <person name="Stringer S.C."/>
            <person name="Carter A.T."/>
            <person name="Peck M.W."/>
        </authorList>
    </citation>
    <scope>NUCLEOTIDE SEQUENCE [LARGE SCALE GENOMIC DNA]</scope>
    <source>
        <strain evidence="2 5">1605</strain>
        <strain evidence="3 4">CB-K-33E</strain>
    </source>
</reference>
<dbReference type="RefSeq" id="WP_012450480.1">
    <property type="nucleotide sequence ID" value="NZ_CP010520.1"/>
</dbReference>
<evidence type="ECO:0000313" key="4">
    <source>
        <dbReference type="Proteomes" id="UP000473681"/>
    </source>
</evidence>
<protein>
    <submittedName>
        <fullName evidence="2">Uncharacterized protein</fullName>
    </submittedName>
</protein>
<keyword evidence="1" id="KW-0812">Transmembrane</keyword>
<keyword evidence="1" id="KW-1133">Transmembrane helix</keyword>
<evidence type="ECO:0000313" key="2">
    <source>
        <dbReference type="EMBL" id="NFF89336.1"/>
    </source>
</evidence>
<name>A0A0M1M3H3_CLOBO</name>
<evidence type="ECO:0000313" key="3">
    <source>
        <dbReference type="EMBL" id="NFN36309.1"/>
    </source>
</evidence>
<organism evidence="2 5">
    <name type="scientific">Clostridium botulinum</name>
    <dbReference type="NCBI Taxonomy" id="1491"/>
    <lineage>
        <taxon>Bacteria</taxon>
        <taxon>Bacillati</taxon>
        <taxon>Bacillota</taxon>
        <taxon>Clostridia</taxon>
        <taxon>Eubacteriales</taxon>
        <taxon>Clostridiaceae</taxon>
        <taxon>Clostridium</taxon>
    </lineage>
</organism>
<dbReference type="EMBL" id="SWVK01000022">
    <property type="protein sequence ID" value="NFN36309.1"/>
    <property type="molecule type" value="Genomic_DNA"/>
</dbReference>
<gene>
    <name evidence="2" type="ORF">FC774_15905</name>
    <name evidence="3" type="ORF">FDB51_14525</name>
</gene>
<proteinExistence type="predicted"/>
<keyword evidence="1" id="KW-0472">Membrane</keyword>
<dbReference type="Proteomes" id="UP000476820">
    <property type="component" value="Unassembled WGS sequence"/>
</dbReference>
<feature type="transmembrane region" description="Helical" evidence="1">
    <location>
        <begin position="155"/>
        <end position="173"/>
    </location>
</feature>